<evidence type="ECO:0000313" key="1">
    <source>
        <dbReference type="EMBL" id="MFC5459337.1"/>
    </source>
</evidence>
<name>A0ABW0L3L1_9BURK</name>
<gene>
    <name evidence="1" type="ORF">ACFPN5_05900</name>
</gene>
<comment type="caution">
    <text evidence="1">The sequence shown here is derived from an EMBL/GenBank/DDBJ whole genome shotgun (WGS) entry which is preliminary data.</text>
</comment>
<organism evidence="1 2">
    <name type="scientific">Massilia niabensis</name>
    <dbReference type="NCBI Taxonomy" id="544910"/>
    <lineage>
        <taxon>Bacteria</taxon>
        <taxon>Pseudomonadati</taxon>
        <taxon>Pseudomonadota</taxon>
        <taxon>Betaproteobacteria</taxon>
        <taxon>Burkholderiales</taxon>
        <taxon>Oxalobacteraceae</taxon>
        <taxon>Telluria group</taxon>
        <taxon>Massilia</taxon>
    </lineage>
</organism>
<sequence length="89" mass="9139">MIAMTAARLEAPGLAVDVLLKSDGPNNAYTKAGHNPNTRLPVYLPGNGALLAAVAMMAGGWDGAPARPAPGFPADGSWVVRAEGFQRLP</sequence>
<dbReference type="EMBL" id="JBHSMU010000005">
    <property type="protein sequence ID" value="MFC5459337.1"/>
    <property type="molecule type" value="Genomic_DNA"/>
</dbReference>
<reference evidence="2" key="1">
    <citation type="journal article" date="2019" name="Int. J. Syst. Evol. Microbiol.">
        <title>The Global Catalogue of Microorganisms (GCM) 10K type strain sequencing project: providing services to taxonomists for standard genome sequencing and annotation.</title>
        <authorList>
            <consortium name="The Broad Institute Genomics Platform"/>
            <consortium name="The Broad Institute Genome Sequencing Center for Infectious Disease"/>
            <person name="Wu L."/>
            <person name="Ma J."/>
        </authorList>
    </citation>
    <scope>NUCLEOTIDE SEQUENCE [LARGE SCALE GENOMIC DNA]</scope>
    <source>
        <strain evidence="2">KACC 12649</strain>
    </source>
</reference>
<dbReference type="Proteomes" id="UP001596050">
    <property type="component" value="Unassembled WGS sequence"/>
</dbReference>
<accession>A0ABW0L3L1</accession>
<protein>
    <submittedName>
        <fullName evidence="1">Uncharacterized protein</fullName>
    </submittedName>
</protein>
<evidence type="ECO:0000313" key="2">
    <source>
        <dbReference type="Proteomes" id="UP001596050"/>
    </source>
</evidence>
<dbReference type="RefSeq" id="WP_379781091.1">
    <property type="nucleotide sequence ID" value="NZ_JBHSMU010000005.1"/>
</dbReference>
<keyword evidence="2" id="KW-1185">Reference proteome</keyword>
<proteinExistence type="predicted"/>